<keyword evidence="2" id="KW-1185">Reference proteome</keyword>
<evidence type="ECO:0000313" key="2">
    <source>
        <dbReference type="Proteomes" id="UP001057402"/>
    </source>
</evidence>
<accession>A0ACB9M418</accession>
<reference evidence="2" key="1">
    <citation type="journal article" date="2023" name="Front. Plant Sci.">
        <title>Chromosomal-level genome assembly of Melastoma candidum provides insights into trichome evolution.</title>
        <authorList>
            <person name="Zhong Y."/>
            <person name="Wu W."/>
            <person name="Sun C."/>
            <person name="Zou P."/>
            <person name="Liu Y."/>
            <person name="Dai S."/>
            <person name="Zhou R."/>
        </authorList>
    </citation>
    <scope>NUCLEOTIDE SEQUENCE [LARGE SCALE GENOMIC DNA]</scope>
</reference>
<comment type="caution">
    <text evidence="1">The sequence shown here is derived from an EMBL/GenBank/DDBJ whole genome shotgun (WGS) entry which is preliminary data.</text>
</comment>
<organism evidence="1 2">
    <name type="scientific">Melastoma candidum</name>
    <dbReference type="NCBI Taxonomy" id="119954"/>
    <lineage>
        <taxon>Eukaryota</taxon>
        <taxon>Viridiplantae</taxon>
        <taxon>Streptophyta</taxon>
        <taxon>Embryophyta</taxon>
        <taxon>Tracheophyta</taxon>
        <taxon>Spermatophyta</taxon>
        <taxon>Magnoliopsida</taxon>
        <taxon>eudicotyledons</taxon>
        <taxon>Gunneridae</taxon>
        <taxon>Pentapetalae</taxon>
        <taxon>rosids</taxon>
        <taxon>malvids</taxon>
        <taxon>Myrtales</taxon>
        <taxon>Melastomataceae</taxon>
        <taxon>Melastomatoideae</taxon>
        <taxon>Melastomateae</taxon>
        <taxon>Melastoma</taxon>
    </lineage>
</organism>
<name>A0ACB9M418_9MYRT</name>
<evidence type="ECO:0000313" key="1">
    <source>
        <dbReference type="EMBL" id="KAI4318693.1"/>
    </source>
</evidence>
<proteinExistence type="predicted"/>
<gene>
    <name evidence="1" type="ORF">MLD38_032367</name>
</gene>
<dbReference type="EMBL" id="CM042889">
    <property type="protein sequence ID" value="KAI4318693.1"/>
    <property type="molecule type" value="Genomic_DNA"/>
</dbReference>
<sequence length="143" mass="15222">MRKPTPFVLSARPSPRCRFRIGADSHGPSLKHLSVEFRTITAPVTKQPVDSGTSGEFVGVVLLPALRGPNAVSALLEVVEGEVGQCAGAHGGRPPDDRAAVRLVLSVELPWQGSPALDQSATGKHQERSIGSSLFFAKRLTIY</sequence>
<protein>
    <submittedName>
        <fullName evidence="1">Uncharacterized protein</fullName>
    </submittedName>
</protein>
<dbReference type="Proteomes" id="UP001057402">
    <property type="component" value="Chromosome 10"/>
</dbReference>